<evidence type="ECO:0000256" key="3">
    <source>
        <dbReference type="ARBA" id="ARBA00022679"/>
    </source>
</evidence>
<evidence type="ECO:0000256" key="5">
    <source>
        <dbReference type="ARBA" id="ARBA00022984"/>
    </source>
</evidence>
<evidence type="ECO:0000256" key="2">
    <source>
        <dbReference type="ARBA" id="ARBA00005992"/>
    </source>
</evidence>
<evidence type="ECO:0000256" key="6">
    <source>
        <dbReference type="ARBA" id="ARBA00023316"/>
    </source>
</evidence>
<dbReference type="RefSeq" id="WP_125915301.1">
    <property type="nucleotide sequence ID" value="NZ_JANZKT010000002.1"/>
</dbReference>
<dbReference type="GO" id="GO:0004180">
    <property type="term" value="F:carboxypeptidase activity"/>
    <property type="evidence" value="ECO:0007669"/>
    <property type="project" value="UniProtKB-ARBA"/>
</dbReference>
<reference evidence="8 9" key="1">
    <citation type="submission" date="2018-12" db="EMBL/GenBank/DDBJ databases">
        <title>The Genome Submission of two Enterobacter spp. strains.</title>
        <authorList>
            <person name="Wu W."/>
            <person name="Wei L."/>
            <person name="Feng Y."/>
            <person name="Zong Z."/>
        </authorList>
    </citation>
    <scope>NUCLEOTIDE SEQUENCE [LARGE SCALE GENOMIC DNA]</scope>
    <source>
        <strain evidence="8 9">WCHEHu045002</strain>
    </source>
</reference>
<evidence type="ECO:0000313" key="8">
    <source>
        <dbReference type="EMBL" id="RSK64898.1"/>
    </source>
</evidence>
<comment type="similarity">
    <text evidence="2">Belongs to the YkuD family.</text>
</comment>
<name>A0A3R9P968_9ENTR</name>
<dbReference type="UniPathway" id="UPA00219"/>
<dbReference type="InterPro" id="IPR005490">
    <property type="entry name" value="LD_TPept_cat_dom"/>
</dbReference>
<dbReference type="SUPFAM" id="SSF141523">
    <property type="entry name" value="L,D-transpeptidase catalytic domain-like"/>
    <property type="match status" value="1"/>
</dbReference>
<organism evidence="8 9">
    <name type="scientific">Enterobacter huaxiensis</name>
    <dbReference type="NCBI Taxonomy" id="2494702"/>
    <lineage>
        <taxon>Bacteria</taxon>
        <taxon>Pseudomonadati</taxon>
        <taxon>Pseudomonadota</taxon>
        <taxon>Gammaproteobacteria</taxon>
        <taxon>Enterobacterales</taxon>
        <taxon>Enterobacteriaceae</taxon>
        <taxon>Enterobacter</taxon>
    </lineage>
</organism>
<keyword evidence="4" id="KW-0133">Cell shape</keyword>
<dbReference type="GO" id="GO:0009252">
    <property type="term" value="P:peptidoglycan biosynthetic process"/>
    <property type="evidence" value="ECO:0007669"/>
    <property type="project" value="UniProtKB-UniPathway"/>
</dbReference>
<feature type="domain" description="L,D-TPase catalytic" evidence="7">
    <location>
        <begin position="34"/>
        <end position="120"/>
    </location>
</feature>
<dbReference type="GO" id="GO:0008360">
    <property type="term" value="P:regulation of cell shape"/>
    <property type="evidence" value="ECO:0007669"/>
    <property type="project" value="UniProtKB-KW"/>
</dbReference>
<dbReference type="InterPro" id="IPR038063">
    <property type="entry name" value="Transpep_catalytic_dom"/>
</dbReference>
<dbReference type="Proteomes" id="UP000276389">
    <property type="component" value="Unassembled WGS sequence"/>
</dbReference>
<evidence type="ECO:0000256" key="1">
    <source>
        <dbReference type="ARBA" id="ARBA00004752"/>
    </source>
</evidence>
<accession>A0A3R9P968</accession>
<proteinExistence type="inferred from homology"/>
<dbReference type="AlphaFoldDB" id="A0A3R9P968"/>
<protein>
    <recommendedName>
        <fullName evidence="7">L,D-TPase catalytic domain-containing protein</fullName>
    </recommendedName>
</protein>
<comment type="pathway">
    <text evidence="1">Cell wall biogenesis; peptidoglycan biosynthesis.</text>
</comment>
<dbReference type="Gene3D" id="2.40.440.10">
    <property type="entry name" value="L,D-transpeptidase catalytic domain-like"/>
    <property type="match status" value="1"/>
</dbReference>
<dbReference type="EMBL" id="RWHU01000008">
    <property type="protein sequence ID" value="RSK64898.1"/>
    <property type="molecule type" value="Genomic_DNA"/>
</dbReference>
<sequence length="156" mass="16888">MSTLSFDGCAHTLKLLGDDGSTIGTWTAYNHVDRRATFSHVENGTYQIQDKLKPHLHPGDSEDGSYGSYGIIRFNYSGHPGVGVHSGRAHSPYQPGPEHATKGCIRTTDEAMKKIKENMARSSLSTISVANNSGCEAMSATQKYGNIYIPPGMNLL</sequence>
<keyword evidence="6" id="KW-0961">Cell wall biogenesis/degradation</keyword>
<keyword evidence="5" id="KW-0573">Peptidoglycan synthesis</keyword>
<evidence type="ECO:0000313" key="9">
    <source>
        <dbReference type="Proteomes" id="UP000276389"/>
    </source>
</evidence>
<dbReference type="GO" id="GO:0016740">
    <property type="term" value="F:transferase activity"/>
    <property type="evidence" value="ECO:0007669"/>
    <property type="project" value="UniProtKB-KW"/>
</dbReference>
<keyword evidence="3" id="KW-0808">Transferase</keyword>
<dbReference type="Pfam" id="PF03734">
    <property type="entry name" value="YkuD"/>
    <property type="match status" value="1"/>
</dbReference>
<gene>
    <name evidence="8" type="ORF">EJE24_19615</name>
</gene>
<evidence type="ECO:0000256" key="4">
    <source>
        <dbReference type="ARBA" id="ARBA00022960"/>
    </source>
</evidence>
<dbReference type="GO" id="GO:0071555">
    <property type="term" value="P:cell wall organization"/>
    <property type="evidence" value="ECO:0007669"/>
    <property type="project" value="UniProtKB-KW"/>
</dbReference>
<evidence type="ECO:0000259" key="7">
    <source>
        <dbReference type="Pfam" id="PF03734"/>
    </source>
</evidence>
<comment type="caution">
    <text evidence="8">The sequence shown here is derived from an EMBL/GenBank/DDBJ whole genome shotgun (WGS) entry which is preliminary data.</text>
</comment>